<dbReference type="EMBL" id="JBHTJR010000022">
    <property type="protein sequence ID" value="MFD0992388.1"/>
    <property type="molecule type" value="Genomic_DNA"/>
</dbReference>
<gene>
    <name evidence="1" type="primary">tssD</name>
    <name evidence="1" type="ORF">ACFQ1U_04155</name>
</gene>
<accession>A0ABW3JS30</accession>
<dbReference type="Pfam" id="PF17642">
    <property type="entry name" value="TssD"/>
    <property type="match status" value="1"/>
</dbReference>
<evidence type="ECO:0000313" key="2">
    <source>
        <dbReference type="Proteomes" id="UP001597062"/>
    </source>
</evidence>
<protein>
    <submittedName>
        <fullName evidence="1">Type VI secretion system tube protein TssD</fullName>
    </submittedName>
</protein>
<reference evidence="2" key="1">
    <citation type="journal article" date="2019" name="Int. J. Syst. Evol. Microbiol.">
        <title>The Global Catalogue of Microorganisms (GCM) 10K type strain sequencing project: providing services to taxonomists for standard genome sequencing and annotation.</title>
        <authorList>
            <consortium name="The Broad Institute Genomics Platform"/>
            <consortium name="The Broad Institute Genome Sequencing Center for Infectious Disease"/>
            <person name="Wu L."/>
            <person name="Ma J."/>
        </authorList>
    </citation>
    <scope>NUCLEOTIDE SEQUENCE [LARGE SCALE GENOMIC DNA]</scope>
    <source>
        <strain evidence="2">CCUG 60527</strain>
    </source>
</reference>
<evidence type="ECO:0000313" key="1">
    <source>
        <dbReference type="EMBL" id="MFD0992388.1"/>
    </source>
</evidence>
<sequence>MIKAKLIVDDKEINVLRFNLSFKQGADKTGKPSQIPVFQNLNLTVETRKDINFTEWASSENQTKQIELHIYPVVIGGRIRKIKLYDAHLVYWDNNFSSTDNQPISERLKITSAGFEDSNSNGVYSSKWRVTFPENQNNNSISVQEDAPSISFLKWIHNDTKEKIQESSYSESVGISGKVINQSGNAISITITKKDGTEFEQGKKQITLNETIQEDGLFEITPFELKEQWEDFKVAEIDELIAKATHSGSTLKSQALKIVPPPKVLVSFRPYDNWKGEFGFDWIRKDDTTLFMDNKFEDIVGKQFTDSTYTTLETNPNKSKGSFKKDPISLDSLKAKYKPFEVAWKKITDESGNEVNDKHYTEWLSLKKGKEAKLKIHIDVTEKADFLKFEDSDSFTFTPKKIDIKNKTGTKKLNDIITIKCIKEFTVDQEIVINAYNEGQEVGKLAGKINVWANDVAKHKQKKVVFVQLKSKISRTARPKKANALDEKDRINKYLEQAYIELHPDSEIIDLDLTSDNDFSRFVKNGKIQKISTLIPAQTATATRPARPAIPREKLVDYLEKKLFDIDSKYNNYFRAFYFEENGMPSGGVGNLSGYSAPGANYVVVFKSANEQTAAHEFLHSFNLAHTFTNSVASSNAEFTYQAKKTDNLLDYSHNITSDPNNNNRCSLFYWQWIRANNSI</sequence>
<name>A0ABW3JS30_9FLAO</name>
<comment type="caution">
    <text evidence="1">The sequence shown here is derived from an EMBL/GenBank/DDBJ whole genome shotgun (WGS) entry which is preliminary data.</text>
</comment>
<dbReference type="Proteomes" id="UP001597062">
    <property type="component" value="Unassembled WGS sequence"/>
</dbReference>
<proteinExistence type="predicted"/>
<organism evidence="1 2">
    <name type="scientific">Tenacibaculum geojense</name>
    <dbReference type="NCBI Taxonomy" id="915352"/>
    <lineage>
        <taxon>Bacteria</taxon>
        <taxon>Pseudomonadati</taxon>
        <taxon>Bacteroidota</taxon>
        <taxon>Flavobacteriia</taxon>
        <taxon>Flavobacteriales</taxon>
        <taxon>Flavobacteriaceae</taxon>
        <taxon>Tenacibaculum</taxon>
    </lineage>
</organism>
<dbReference type="RefSeq" id="WP_386105621.1">
    <property type="nucleotide sequence ID" value="NZ_JBHTJR010000022.1"/>
</dbReference>
<keyword evidence="2" id="KW-1185">Reference proteome</keyword>
<dbReference type="InterPro" id="IPR041408">
    <property type="entry name" value="Hcp_Tssd"/>
</dbReference>